<evidence type="ECO:0000313" key="10">
    <source>
        <dbReference type="Proteomes" id="UP000260814"/>
    </source>
</evidence>
<dbReference type="EMBL" id="QSTW01000022">
    <property type="protein sequence ID" value="RGM87410.1"/>
    <property type="molecule type" value="Genomic_DNA"/>
</dbReference>
<accession>A0A3E4Z5B6</accession>
<evidence type="ECO:0000259" key="8">
    <source>
        <dbReference type="SMART" id="SM01217"/>
    </source>
</evidence>
<evidence type="ECO:0000256" key="3">
    <source>
        <dbReference type="ARBA" id="ARBA00012744"/>
    </source>
</evidence>
<dbReference type="FunFam" id="2.60.40.10:FF:000495">
    <property type="entry name" value="Periplasmic beta-glucosidase"/>
    <property type="match status" value="1"/>
</dbReference>
<keyword evidence="6 7" id="KW-0326">Glycosidase</keyword>
<dbReference type="PANTHER" id="PTHR30620:SF16">
    <property type="entry name" value="LYSOSOMAL BETA GLUCOSIDASE"/>
    <property type="match status" value="1"/>
</dbReference>
<dbReference type="InterPro" id="IPR036962">
    <property type="entry name" value="Glyco_hydro_3_N_sf"/>
</dbReference>
<dbReference type="PROSITE" id="PS00775">
    <property type="entry name" value="GLYCOSYL_HYDROL_F3"/>
    <property type="match status" value="1"/>
</dbReference>
<dbReference type="AlphaFoldDB" id="A0A3E4Z5B6"/>
<feature type="domain" description="Fibronectin type III-like" evidence="8">
    <location>
        <begin position="671"/>
        <end position="740"/>
    </location>
</feature>
<name>A0A3E4Z5B6_9BACT</name>
<dbReference type="InterPro" id="IPR013783">
    <property type="entry name" value="Ig-like_fold"/>
</dbReference>
<dbReference type="SUPFAM" id="SSF51445">
    <property type="entry name" value="(Trans)glycosidases"/>
    <property type="match status" value="1"/>
</dbReference>
<dbReference type="InterPro" id="IPR036881">
    <property type="entry name" value="Glyco_hydro_3_C_sf"/>
</dbReference>
<evidence type="ECO:0000256" key="4">
    <source>
        <dbReference type="ARBA" id="ARBA00022729"/>
    </source>
</evidence>
<organism evidence="9 10">
    <name type="scientific">Phocaeicola plebeius</name>
    <dbReference type="NCBI Taxonomy" id="310297"/>
    <lineage>
        <taxon>Bacteria</taxon>
        <taxon>Pseudomonadati</taxon>
        <taxon>Bacteroidota</taxon>
        <taxon>Bacteroidia</taxon>
        <taxon>Bacteroidales</taxon>
        <taxon>Bacteroidaceae</taxon>
        <taxon>Phocaeicola</taxon>
    </lineage>
</organism>
<gene>
    <name evidence="9" type="ORF">DXB87_14105</name>
</gene>
<dbReference type="Gene3D" id="3.20.20.300">
    <property type="entry name" value="Glycoside hydrolase, family 3, N-terminal domain"/>
    <property type="match status" value="1"/>
</dbReference>
<dbReference type="InterPro" id="IPR017853">
    <property type="entry name" value="GH"/>
</dbReference>
<dbReference type="FunFam" id="3.20.20.300:FF:000005">
    <property type="entry name" value="Periplasmic beta-glucosidase"/>
    <property type="match status" value="1"/>
</dbReference>
<dbReference type="InterPro" id="IPR051915">
    <property type="entry name" value="Cellulose_Degrad_GH3"/>
</dbReference>
<evidence type="ECO:0000256" key="7">
    <source>
        <dbReference type="RuleBase" id="RU361161"/>
    </source>
</evidence>
<dbReference type="Proteomes" id="UP000260814">
    <property type="component" value="Unassembled WGS sequence"/>
</dbReference>
<proteinExistence type="inferred from homology"/>
<dbReference type="Pfam" id="PF01915">
    <property type="entry name" value="Glyco_hydro_3_C"/>
    <property type="match status" value="1"/>
</dbReference>
<evidence type="ECO:0000256" key="6">
    <source>
        <dbReference type="ARBA" id="ARBA00023295"/>
    </source>
</evidence>
<evidence type="ECO:0000256" key="2">
    <source>
        <dbReference type="ARBA" id="ARBA00005336"/>
    </source>
</evidence>
<comment type="similarity">
    <text evidence="2 7">Belongs to the glycosyl hydrolase 3 family.</text>
</comment>
<dbReference type="PANTHER" id="PTHR30620">
    <property type="entry name" value="PERIPLASMIC BETA-GLUCOSIDASE-RELATED"/>
    <property type="match status" value="1"/>
</dbReference>
<dbReference type="Pfam" id="PF14310">
    <property type="entry name" value="Fn3-like"/>
    <property type="match status" value="1"/>
</dbReference>
<evidence type="ECO:0000313" key="9">
    <source>
        <dbReference type="EMBL" id="RGM87410.1"/>
    </source>
</evidence>
<comment type="caution">
    <text evidence="9">The sequence shown here is derived from an EMBL/GenBank/DDBJ whole genome shotgun (WGS) entry which is preliminary data.</text>
</comment>
<comment type="catalytic activity">
    <reaction evidence="1">
        <text>Hydrolysis of terminal, non-reducing beta-D-glucosyl residues with release of beta-D-glucose.</text>
        <dbReference type="EC" id="3.2.1.21"/>
    </reaction>
</comment>
<dbReference type="GO" id="GO:0009251">
    <property type="term" value="P:glucan catabolic process"/>
    <property type="evidence" value="ECO:0007669"/>
    <property type="project" value="TreeGrafter"/>
</dbReference>
<sequence length="753" mass="82211">MNYLMKPIKLIITALISVCIGGCSSQKELQADAAIENKVDSLLNQMTLEEKLGQMNQLSPWNFEDLAKRVRKGEVGSILNMVNPEEVNKIQKIAVEESRLGIPLIVSRDVIHGYKTIFPIPLGQAATFNPEVVKEGARVAAIEASADGIRWTFAPMIDVSRDPRWGRIAESCGEDPYLNAIMGTAMIKGYQGDSLNDPTAIAACAKHFVAYGAAEGGRDYNSTFIPERVLRNVYLPPFKAAADAGCATFMTSFNDNDGVPSTANSFVLKDVLRKEWKYDGIVVTDWASALEMVNHGFCTDGKDAAEKSVNAGVDMEMVSETFIQNLKQSIAENKVSIETIDNAVRNILRLKFRLGLFDNPYVATPQTVKYAEKHLQTAKTAAEQSVILLKNENQTLPFTDKIKTLAVIGPMADAPYEQMGTWVFDGEKEHTQTPLIAIKKMYGDKVKVLFEKGLEYSRDKNTAGIARAVSAAHQADAVVVFVGEESILSGEAHSLANLNLQGAQSQLIKELAATGKPVVTVVMAGRQLVIADEVKVSDAVLYSFHPGTMGGPAIADILFGKVNPSGKTPVTFPRMSGQVPIYYAQHKTGRPANPTEMLIDEIPVEAGQTSVGCRSFYLDAGNSPLFPFGYGLSYTTFEYSNLSLASDKLTAQDTLSISFTLKNTGKYDGTEVIQLYVQDKVGSVTRPVKELKRFQRVTLKARESTQVSLSLPVSELAFWGYDMNYTVEPGDFTLWVGTNSAKGLTKDFSVSAL</sequence>
<dbReference type="InterPro" id="IPR001764">
    <property type="entry name" value="Glyco_hydro_3_N"/>
</dbReference>
<dbReference type="Gene3D" id="2.60.40.10">
    <property type="entry name" value="Immunoglobulins"/>
    <property type="match status" value="1"/>
</dbReference>
<dbReference type="PRINTS" id="PR00133">
    <property type="entry name" value="GLHYDRLASE3"/>
</dbReference>
<dbReference type="InterPro" id="IPR026891">
    <property type="entry name" value="Fn3-like"/>
</dbReference>
<protein>
    <recommendedName>
        <fullName evidence="3">beta-glucosidase</fullName>
        <ecNumber evidence="3">3.2.1.21</ecNumber>
    </recommendedName>
</protein>
<dbReference type="SUPFAM" id="SSF52279">
    <property type="entry name" value="Beta-D-glucan exohydrolase, C-terminal domain"/>
    <property type="match status" value="1"/>
</dbReference>
<dbReference type="GO" id="GO:0008422">
    <property type="term" value="F:beta-glucosidase activity"/>
    <property type="evidence" value="ECO:0007669"/>
    <property type="project" value="UniProtKB-EC"/>
</dbReference>
<keyword evidence="4" id="KW-0732">Signal</keyword>
<reference evidence="9 10" key="1">
    <citation type="submission" date="2018-08" db="EMBL/GenBank/DDBJ databases">
        <title>A genome reference for cultivated species of the human gut microbiota.</title>
        <authorList>
            <person name="Zou Y."/>
            <person name="Xue W."/>
            <person name="Luo G."/>
        </authorList>
    </citation>
    <scope>NUCLEOTIDE SEQUENCE [LARGE SCALE GENOMIC DNA]</scope>
    <source>
        <strain evidence="9 10">OM06-2</strain>
    </source>
</reference>
<keyword evidence="5 7" id="KW-0378">Hydrolase</keyword>
<dbReference type="EC" id="3.2.1.21" evidence="3"/>
<dbReference type="InterPro" id="IPR002772">
    <property type="entry name" value="Glyco_hydro_3_C"/>
</dbReference>
<dbReference type="Pfam" id="PF00933">
    <property type="entry name" value="Glyco_hydro_3"/>
    <property type="match status" value="1"/>
</dbReference>
<evidence type="ECO:0000256" key="1">
    <source>
        <dbReference type="ARBA" id="ARBA00000448"/>
    </source>
</evidence>
<dbReference type="InterPro" id="IPR019800">
    <property type="entry name" value="Glyco_hydro_3_AS"/>
</dbReference>
<dbReference type="NCBIfam" id="NF011678">
    <property type="entry name" value="PRK15098.1"/>
    <property type="match status" value="1"/>
</dbReference>
<dbReference type="Gene3D" id="3.40.50.1700">
    <property type="entry name" value="Glycoside hydrolase family 3 C-terminal domain"/>
    <property type="match status" value="1"/>
</dbReference>
<evidence type="ECO:0000256" key="5">
    <source>
        <dbReference type="ARBA" id="ARBA00022801"/>
    </source>
</evidence>
<dbReference type="SMART" id="SM01217">
    <property type="entry name" value="Fn3_like"/>
    <property type="match status" value="1"/>
</dbReference>